<accession>A0A1C7M1H9</accession>
<dbReference type="Proteomes" id="UP000092993">
    <property type="component" value="Unassembled WGS sequence"/>
</dbReference>
<reference evidence="1 2" key="1">
    <citation type="submission" date="2016-03" db="EMBL/GenBank/DDBJ databases">
        <title>Whole genome sequencing of Grifola frondosa 9006-11.</title>
        <authorList>
            <person name="Min B."/>
            <person name="Park H."/>
            <person name="Kim J.-G."/>
            <person name="Cho H."/>
            <person name="Oh Y.-L."/>
            <person name="Kong W.-S."/>
            <person name="Choi I.-G."/>
        </authorList>
    </citation>
    <scope>NUCLEOTIDE SEQUENCE [LARGE SCALE GENOMIC DNA]</scope>
    <source>
        <strain evidence="1 2">9006-11</strain>
    </source>
</reference>
<dbReference type="AlphaFoldDB" id="A0A1C7M1H9"/>
<comment type="caution">
    <text evidence="1">The sequence shown here is derived from an EMBL/GenBank/DDBJ whole genome shotgun (WGS) entry which is preliminary data.</text>
</comment>
<organism evidence="1 2">
    <name type="scientific">Grifola frondosa</name>
    <name type="common">Maitake</name>
    <name type="synonym">Polyporus frondosus</name>
    <dbReference type="NCBI Taxonomy" id="5627"/>
    <lineage>
        <taxon>Eukaryota</taxon>
        <taxon>Fungi</taxon>
        <taxon>Dikarya</taxon>
        <taxon>Basidiomycota</taxon>
        <taxon>Agaricomycotina</taxon>
        <taxon>Agaricomycetes</taxon>
        <taxon>Polyporales</taxon>
        <taxon>Grifolaceae</taxon>
        <taxon>Grifola</taxon>
    </lineage>
</organism>
<evidence type="ECO:0000313" key="2">
    <source>
        <dbReference type="Proteomes" id="UP000092993"/>
    </source>
</evidence>
<dbReference type="InterPro" id="IPR036047">
    <property type="entry name" value="F-box-like_dom_sf"/>
</dbReference>
<dbReference type="OrthoDB" id="2269034at2759"/>
<protein>
    <submittedName>
        <fullName evidence="1">Uncharacterized protein</fullName>
    </submittedName>
</protein>
<dbReference type="STRING" id="5627.A0A1C7M1H9"/>
<name>A0A1C7M1H9_GRIFR</name>
<keyword evidence="2" id="KW-1185">Reference proteome</keyword>
<proteinExistence type="predicted"/>
<dbReference type="EMBL" id="LUGG01000014">
    <property type="protein sequence ID" value="OBZ70307.1"/>
    <property type="molecule type" value="Genomic_DNA"/>
</dbReference>
<evidence type="ECO:0000313" key="1">
    <source>
        <dbReference type="EMBL" id="OBZ70307.1"/>
    </source>
</evidence>
<sequence>MEAPEAILERVSVCDLADMLLRKLRNTMEDGPTNHSRHFLDRLRNIEAEFASVPWMIRRILNAGTPSHSLPPEIMCMIFRDVPKPMVCHRWRSIALSAPSLWCTLSPGDRRGLKFIHRSNHMNLNIHIGGLFNPDLGLTNSISNAGCRIRELHWYSVEKTSLDVHFRFSAPLLEFFTLQSYAWVPPNYERPGPALFQGDAPWLKYLCLRAVTFLPSRGYSGTAVTDSESTRVDLAQPGNQSPDDEYEATTVSLARLRKLVMGPQIAVEYDMKDERCDDLLALSTLYSNTLTSMAYEQTSDHVLTLAGLSSGIRNWAFDEWPDLKTAVFVNYPLSTVLASVSSGGKSRVSCPNLATLRLIWEWPASELKLSVEADVLARFRKWHRAVTLIVEVNVRERNAIEAVSADVEACFASVEYRFFDQMPTMGVPDVCRRNWATKPGYSWL</sequence>
<dbReference type="SUPFAM" id="SSF81383">
    <property type="entry name" value="F-box domain"/>
    <property type="match status" value="1"/>
</dbReference>
<gene>
    <name evidence="1" type="ORF">A0H81_09553</name>
</gene>